<dbReference type="RefSeq" id="WP_222923788.1">
    <property type="nucleotide sequence ID" value="NZ_CP082288.1"/>
</dbReference>
<dbReference type="Proteomes" id="UP001589595">
    <property type="component" value="Unassembled WGS sequence"/>
</dbReference>
<feature type="region of interest" description="Disordered" evidence="1">
    <location>
        <begin position="193"/>
        <end position="225"/>
    </location>
</feature>
<feature type="compositionally biased region" description="Polar residues" evidence="1">
    <location>
        <begin position="1"/>
        <end position="20"/>
    </location>
</feature>
<reference evidence="2" key="1">
    <citation type="submission" date="2024-09" db="EMBL/GenBank/DDBJ databases">
        <authorList>
            <person name="Sun Q."/>
        </authorList>
    </citation>
    <scope>NUCLEOTIDE SEQUENCE [LARGE SCALE GENOMIC DNA]</scope>
    <source>
        <strain evidence="2">JCM 31273</strain>
    </source>
</reference>
<feature type="compositionally biased region" description="Low complexity" evidence="1">
    <location>
        <begin position="21"/>
        <end position="65"/>
    </location>
</feature>
<feature type="compositionally biased region" description="Polar residues" evidence="1">
    <location>
        <begin position="66"/>
        <end position="78"/>
    </location>
</feature>
<protein>
    <submittedName>
        <fullName evidence="2">Uncharacterized protein</fullName>
    </submittedName>
</protein>
<evidence type="ECO:0000313" key="2">
    <source>
        <dbReference type="EMBL" id="MFB9826073.1"/>
    </source>
</evidence>
<keyword evidence="3" id="KW-1185">Reference proteome</keyword>
<feature type="compositionally biased region" description="Low complexity" evidence="1">
    <location>
        <begin position="79"/>
        <end position="98"/>
    </location>
</feature>
<evidence type="ECO:0000256" key="1">
    <source>
        <dbReference type="SAM" id="MobiDB-lite"/>
    </source>
</evidence>
<name>A0ABD5MQF2_9EURY</name>
<proteinExistence type="predicted"/>
<sequence length="225" mass="24648">MSQIPQQQPGQYGTESSVSTSQQSQFGQQPQYGQQSQFGQQPQFGQQGQFGQQPQFGQQAQPSYQIPQGQSPPMQTQLPAVSQGSQQAGSPSQQVAQADGRQIATALQELERTLDQANVYALENGNSAVARITEDLETMIEAERKLILRRSPFAESFRQTVAQNLQQALQELHQQPNDPAHQELIAQIQQASTALQNGSVQMSPSAQGQQSQLGHQSTQSQHPQK</sequence>
<feature type="region of interest" description="Disordered" evidence="1">
    <location>
        <begin position="1"/>
        <end position="100"/>
    </location>
</feature>
<dbReference type="AlphaFoldDB" id="A0ABD5MQF2"/>
<gene>
    <name evidence="2" type="ORF">ACFFOL_18035</name>
</gene>
<comment type="caution">
    <text evidence="2">The sequence shown here is derived from an EMBL/GenBank/DDBJ whole genome shotgun (WGS) entry which is preliminary data.</text>
</comment>
<dbReference type="GeneID" id="67212793"/>
<evidence type="ECO:0000313" key="3">
    <source>
        <dbReference type="Proteomes" id="UP001589595"/>
    </source>
</evidence>
<organism evidence="2 3">
    <name type="scientific">Halobaculum roseum</name>
    <dbReference type="NCBI Taxonomy" id="2175149"/>
    <lineage>
        <taxon>Archaea</taxon>
        <taxon>Methanobacteriati</taxon>
        <taxon>Methanobacteriota</taxon>
        <taxon>Stenosarchaea group</taxon>
        <taxon>Halobacteria</taxon>
        <taxon>Halobacteriales</taxon>
        <taxon>Haloferacaceae</taxon>
        <taxon>Halobaculum</taxon>
    </lineage>
</organism>
<accession>A0ABD5MQF2</accession>
<dbReference type="EMBL" id="JBHMAJ010000011">
    <property type="protein sequence ID" value="MFB9826073.1"/>
    <property type="molecule type" value="Genomic_DNA"/>
</dbReference>